<protein>
    <recommendedName>
        <fullName evidence="6">Response regulatory domain-containing protein</fullName>
    </recommendedName>
</protein>
<evidence type="ECO:0000313" key="8">
    <source>
        <dbReference type="Proteomes" id="UP000095463"/>
    </source>
</evidence>
<feature type="modified residue" description="4-aspartylphosphate" evidence="4">
    <location>
        <position position="58"/>
    </location>
</feature>
<feature type="domain" description="Response regulatory" evidence="6">
    <location>
        <begin position="8"/>
        <end position="126"/>
    </location>
</feature>
<evidence type="ECO:0000256" key="2">
    <source>
        <dbReference type="ARBA" id="ARBA00023015"/>
    </source>
</evidence>
<dbReference type="EMBL" id="LAJE02000206">
    <property type="protein sequence ID" value="OEO30444.1"/>
    <property type="molecule type" value="Genomic_DNA"/>
</dbReference>
<proteinExistence type="predicted"/>
<keyword evidence="2" id="KW-0805">Transcription regulation</keyword>
<dbReference type="Pfam" id="PF00072">
    <property type="entry name" value="Response_reg"/>
    <property type="match status" value="1"/>
</dbReference>
<accession>A0A1E5XPK6</accession>
<dbReference type="SMART" id="SM00448">
    <property type="entry name" value="REC"/>
    <property type="match status" value="1"/>
</dbReference>
<feature type="signal peptide" evidence="5">
    <location>
        <begin position="1"/>
        <end position="19"/>
    </location>
</feature>
<evidence type="ECO:0000256" key="5">
    <source>
        <dbReference type="SAM" id="SignalP"/>
    </source>
</evidence>
<evidence type="ECO:0000256" key="1">
    <source>
        <dbReference type="ARBA" id="ARBA00022553"/>
    </source>
</evidence>
<dbReference type="InterPro" id="IPR011006">
    <property type="entry name" value="CheY-like_superfamily"/>
</dbReference>
<name>A0A1E5XPK6_9HYPH</name>
<evidence type="ECO:0000256" key="4">
    <source>
        <dbReference type="PROSITE-ProRule" id="PRU00169"/>
    </source>
</evidence>
<keyword evidence="5" id="KW-0732">Signal</keyword>
<gene>
    <name evidence="7" type="ORF">VW23_021300</name>
</gene>
<keyword evidence="1 4" id="KW-0597">Phosphoprotein</keyword>
<dbReference type="PANTHER" id="PTHR44591">
    <property type="entry name" value="STRESS RESPONSE REGULATOR PROTEIN 1"/>
    <property type="match status" value="1"/>
</dbReference>
<dbReference type="Gene3D" id="3.40.50.2300">
    <property type="match status" value="1"/>
</dbReference>
<evidence type="ECO:0000259" key="6">
    <source>
        <dbReference type="PROSITE" id="PS50110"/>
    </source>
</evidence>
<reference evidence="7 8" key="1">
    <citation type="journal article" date="2015" name="Genome Announc.">
        <title>Genome Assemblies of Three Soil-Associated Devosia species: D. insulae, D. limi, and D. soli.</title>
        <authorList>
            <person name="Hassan Y.I."/>
            <person name="Lepp D."/>
            <person name="Zhou T."/>
        </authorList>
    </citation>
    <scope>NUCLEOTIDE SEQUENCE [LARGE SCALE GENOMIC DNA]</scope>
    <source>
        <strain evidence="7 8">DS-56</strain>
    </source>
</reference>
<evidence type="ECO:0000313" key="7">
    <source>
        <dbReference type="EMBL" id="OEO30444.1"/>
    </source>
</evidence>
<dbReference type="PROSITE" id="PS50110">
    <property type="entry name" value="RESPONSE_REGULATORY"/>
    <property type="match status" value="1"/>
</dbReference>
<keyword evidence="3" id="KW-0804">Transcription</keyword>
<evidence type="ECO:0000256" key="3">
    <source>
        <dbReference type="ARBA" id="ARBA00023163"/>
    </source>
</evidence>
<dbReference type="RefSeq" id="WP_069910345.1">
    <property type="nucleotide sequence ID" value="NZ_LAJE02000206.1"/>
</dbReference>
<organism evidence="7 8">
    <name type="scientific">Devosia insulae DS-56</name>
    <dbReference type="NCBI Taxonomy" id="1116389"/>
    <lineage>
        <taxon>Bacteria</taxon>
        <taxon>Pseudomonadati</taxon>
        <taxon>Pseudomonadota</taxon>
        <taxon>Alphaproteobacteria</taxon>
        <taxon>Hyphomicrobiales</taxon>
        <taxon>Devosiaceae</taxon>
        <taxon>Devosia</taxon>
    </lineage>
</organism>
<dbReference type="GO" id="GO:0000160">
    <property type="term" value="P:phosphorelay signal transduction system"/>
    <property type="evidence" value="ECO:0007669"/>
    <property type="project" value="InterPro"/>
</dbReference>
<dbReference type="InterPro" id="IPR001789">
    <property type="entry name" value="Sig_transdc_resp-reg_receiver"/>
</dbReference>
<dbReference type="Proteomes" id="UP000095463">
    <property type="component" value="Unassembled WGS sequence"/>
</dbReference>
<sequence>MTTSNSKAVAILAANPAFAAILSRALEQDGGYRVASFSSVEMLTTFLRISPVDVVVLDTDLPGAPAIDIARGLRTHMKLASGAFEIVALTRAAAAFHKPLLAAGIDAVLEKPVTPQQLLGCIDGLTEVERVAAVQHQAMTMVRAFEPRPVPAERVGNVIPLFGEGRIRR</sequence>
<feature type="chain" id="PRO_5009190369" description="Response regulatory domain-containing protein" evidence="5">
    <location>
        <begin position="20"/>
        <end position="169"/>
    </location>
</feature>
<dbReference type="OrthoDB" id="7949996at2"/>
<keyword evidence="8" id="KW-1185">Reference proteome</keyword>
<comment type="caution">
    <text evidence="7">The sequence shown here is derived from an EMBL/GenBank/DDBJ whole genome shotgun (WGS) entry which is preliminary data.</text>
</comment>
<dbReference type="SUPFAM" id="SSF52172">
    <property type="entry name" value="CheY-like"/>
    <property type="match status" value="1"/>
</dbReference>
<dbReference type="InterPro" id="IPR050595">
    <property type="entry name" value="Bact_response_regulator"/>
</dbReference>
<dbReference type="PANTHER" id="PTHR44591:SF3">
    <property type="entry name" value="RESPONSE REGULATORY DOMAIN-CONTAINING PROTEIN"/>
    <property type="match status" value="1"/>
</dbReference>
<dbReference type="AlphaFoldDB" id="A0A1E5XPK6"/>